<dbReference type="EMBL" id="LBPX01000007">
    <property type="protein sequence ID" value="KKP67901.1"/>
    <property type="molecule type" value="Genomic_DNA"/>
</dbReference>
<name>A0A0G0BVV3_9BACT</name>
<evidence type="ECO:0000256" key="1">
    <source>
        <dbReference type="SAM" id="Coils"/>
    </source>
</evidence>
<proteinExistence type="predicted"/>
<keyword evidence="3" id="KW-0418">Kinase</keyword>
<organism evidence="3 4">
    <name type="scientific">Candidatus Roizmanbacteria bacterium GW2011_GWC2_35_12</name>
    <dbReference type="NCBI Taxonomy" id="1618485"/>
    <lineage>
        <taxon>Bacteria</taxon>
        <taxon>Candidatus Roizmaniibacteriota</taxon>
    </lineage>
</organism>
<dbReference type="InterPro" id="IPR001610">
    <property type="entry name" value="PAC"/>
</dbReference>
<dbReference type="PROSITE" id="PS50112">
    <property type="entry name" value="PAS"/>
    <property type="match status" value="1"/>
</dbReference>
<sequence>MDKDSLSPESFRIAVESAMNHIIITNTDGKILFANQAVTENTGFGHNEVIGNNPRLWGKQMSKDFYENMWDIIKNKKQPFYGEIINKRKNGQLYTARMVISPIIENKQLIGFIGTEDDITEEINEEKIIHEKMGELEKLNQLMMGRELKMVELKEQIKDLQLKLQNKG</sequence>
<dbReference type="SMART" id="SM00091">
    <property type="entry name" value="PAS"/>
    <property type="match status" value="1"/>
</dbReference>
<dbReference type="Proteomes" id="UP000034127">
    <property type="component" value="Unassembled WGS sequence"/>
</dbReference>
<feature type="coiled-coil region" evidence="1">
    <location>
        <begin position="136"/>
        <end position="163"/>
    </location>
</feature>
<dbReference type="CDD" id="cd00130">
    <property type="entry name" value="PAS"/>
    <property type="match status" value="1"/>
</dbReference>
<comment type="caution">
    <text evidence="3">The sequence shown here is derived from an EMBL/GenBank/DDBJ whole genome shotgun (WGS) entry which is preliminary data.</text>
</comment>
<keyword evidence="3" id="KW-0808">Transferase</keyword>
<gene>
    <name evidence="3" type="ORF">UR63_C0007G0011</name>
</gene>
<accession>A0A0G0BVV3</accession>
<keyword evidence="1" id="KW-0175">Coiled coil</keyword>
<dbReference type="Gene3D" id="3.30.450.20">
    <property type="entry name" value="PAS domain"/>
    <property type="match status" value="1"/>
</dbReference>
<dbReference type="SUPFAM" id="SSF55785">
    <property type="entry name" value="PYP-like sensor domain (PAS domain)"/>
    <property type="match status" value="1"/>
</dbReference>
<evidence type="ECO:0000259" key="2">
    <source>
        <dbReference type="PROSITE" id="PS50112"/>
    </source>
</evidence>
<dbReference type="AlphaFoldDB" id="A0A0G0BVV3"/>
<dbReference type="InterPro" id="IPR035965">
    <property type="entry name" value="PAS-like_dom_sf"/>
</dbReference>
<dbReference type="GO" id="GO:0016301">
    <property type="term" value="F:kinase activity"/>
    <property type="evidence" value="ECO:0007669"/>
    <property type="project" value="UniProtKB-KW"/>
</dbReference>
<dbReference type="NCBIfam" id="TIGR00229">
    <property type="entry name" value="sensory_box"/>
    <property type="match status" value="1"/>
</dbReference>
<reference evidence="3 4" key="1">
    <citation type="journal article" date="2015" name="Nature">
        <title>rRNA introns, odd ribosomes, and small enigmatic genomes across a large radiation of phyla.</title>
        <authorList>
            <person name="Brown C.T."/>
            <person name="Hug L.A."/>
            <person name="Thomas B.C."/>
            <person name="Sharon I."/>
            <person name="Castelle C.J."/>
            <person name="Singh A."/>
            <person name="Wilkins M.J."/>
            <person name="Williams K.H."/>
            <person name="Banfield J.F."/>
        </authorList>
    </citation>
    <scope>NUCLEOTIDE SEQUENCE [LARGE SCALE GENOMIC DNA]</scope>
</reference>
<dbReference type="InterPro" id="IPR000014">
    <property type="entry name" value="PAS"/>
</dbReference>
<evidence type="ECO:0000313" key="3">
    <source>
        <dbReference type="EMBL" id="KKP67901.1"/>
    </source>
</evidence>
<evidence type="ECO:0000313" key="4">
    <source>
        <dbReference type="Proteomes" id="UP000034127"/>
    </source>
</evidence>
<protein>
    <submittedName>
        <fullName evidence="3">Signal-transducing histidine kinase</fullName>
    </submittedName>
</protein>
<feature type="domain" description="PAS" evidence="2">
    <location>
        <begin position="7"/>
        <end position="53"/>
    </location>
</feature>
<dbReference type="SMART" id="SM00086">
    <property type="entry name" value="PAC"/>
    <property type="match status" value="1"/>
</dbReference>
<dbReference type="Pfam" id="PF13426">
    <property type="entry name" value="PAS_9"/>
    <property type="match status" value="1"/>
</dbReference>